<evidence type="ECO:0000313" key="2">
    <source>
        <dbReference type="EMBL" id="GIY25485.1"/>
    </source>
</evidence>
<keyword evidence="3" id="KW-1185">Reference proteome</keyword>
<feature type="compositionally biased region" description="Basic and acidic residues" evidence="1">
    <location>
        <begin position="84"/>
        <end position="93"/>
    </location>
</feature>
<dbReference type="EMBL" id="BPLR01008549">
    <property type="protein sequence ID" value="GIY25485.1"/>
    <property type="molecule type" value="Genomic_DNA"/>
</dbReference>
<dbReference type="AlphaFoldDB" id="A0AAV4RUU0"/>
<reference evidence="2 3" key="1">
    <citation type="submission" date="2021-06" db="EMBL/GenBank/DDBJ databases">
        <title>Caerostris extrusa draft genome.</title>
        <authorList>
            <person name="Kono N."/>
            <person name="Arakawa K."/>
        </authorList>
    </citation>
    <scope>NUCLEOTIDE SEQUENCE [LARGE SCALE GENOMIC DNA]</scope>
</reference>
<name>A0AAV4RUU0_CAEEX</name>
<dbReference type="Proteomes" id="UP001054945">
    <property type="component" value="Unassembled WGS sequence"/>
</dbReference>
<sequence>MLQDLFDARRETLPAIETEEENLQPKIRRNFSLPASRPIDRREDAEVHRTGQRPRQAPQPHRPRPGAPEGVLRFGAPQGGAVEGPREERTPGE</sequence>
<feature type="compositionally biased region" description="Basic and acidic residues" evidence="1">
    <location>
        <begin position="1"/>
        <end position="12"/>
    </location>
</feature>
<feature type="region of interest" description="Disordered" evidence="1">
    <location>
        <begin position="1"/>
        <end position="93"/>
    </location>
</feature>
<gene>
    <name evidence="2" type="ORF">CEXT_670991</name>
</gene>
<feature type="compositionally biased region" description="Basic and acidic residues" evidence="1">
    <location>
        <begin position="38"/>
        <end position="49"/>
    </location>
</feature>
<evidence type="ECO:0000256" key="1">
    <source>
        <dbReference type="SAM" id="MobiDB-lite"/>
    </source>
</evidence>
<proteinExistence type="predicted"/>
<evidence type="ECO:0000313" key="3">
    <source>
        <dbReference type="Proteomes" id="UP001054945"/>
    </source>
</evidence>
<comment type="caution">
    <text evidence="2">The sequence shown here is derived from an EMBL/GenBank/DDBJ whole genome shotgun (WGS) entry which is preliminary data.</text>
</comment>
<organism evidence="2 3">
    <name type="scientific">Caerostris extrusa</name>
    <name type="common">Bark spider</name>
    <name type="synonym">Caerostris bankana</name>
    <dbReference type="NCBI Taxonomy" id="172846"/>
    <lineage>
        <taxon>Eukaryota</taxon>
        <taxon>Metazoa</taxon>
        <taxon>Ecdysozoa</taxon>
        <taxon>Arthropoda</taxon>
        <taxon>Chelicerata</taxon>
        <taxon>Arachnida</taxon>
        <taxon>Araneae</taxon>
        <taxon>Araneomorphae</taxon>
        <taxon>Entelegynae</taxon>
        <taxon>Araneoidea</taxon>
        <taxon>Araneidae</taxon>
        <taxon>Caerostris</taxon>
    </lineage>
</organism>
<accession>A0AAV4RUU0</accession>
<protein>
    <submittedName>
        <fullName evidence="2">Uncharacterized protein</fullName>
    </submittedName>
</protein>